<dbReference type="InterPro" id="IPR036047">
    <property type="entry name" value="F-box-like_dom_sf"/>
</dbReference>
<feature type="compositionally biased region" description="Polar residues" evidence="1">
    <location>
        <begin position="100"/>
        <end position="114"/>
    </location>
</feature>
<evidence type="ECO:0000313" key="3">
    <source>
        <dbReference type="EMBL" id="EFJ50036.1"/>
    </source>
</evidence>
<name>D8TQI1_VOLCA</name>
<sequence length="294" mass="31658">MASHRHQHAPDWSALPTELLLEVAKLLLPSQLGSFALVSRAWRQAVLPLVTVLHVPLLSSITLPSGPAGSQQIEVVEQYLDFLKQQQRQPQHQRQQVQQNSRAGESANQTTQENAPIHGKGYGHGCGSNGTHNSNHASAHSDGIGDVDAKNRQRGATAGSADCGGLSATTRPSLAASQPSTNADIGLSLHPGISPPLMQHLLSRFPFVRTVGMHRSQLQHPRLEVAALQGLSTCQPTVSQLHMYDTLAWDFPQQLTNLGALTQLVTLKLWSLGAPGLDPSAQLPVRLSSLRFSK</sequence>
<dbReference type="RefSeq" id="XP_002948656.1">
    <property type="nucleotide sequence ID" value="XM_002948610.1"/>
</dbReference>
<keyword evidence="4" id="KW-1185">Reference proteome</keyword>
<dbReference type="InParanoid" id="D8TQI1"/>
<feature type="domain" description="F-box" evidence="2">
    <location>
        <begin position="12"/>
        <end position="46"/>
    </location>
</feature>
<dbReference type="EMBL" id="GL378332">
    <property type="protein sequence ID" value="EFJ50036.1"/>
    <property type="molecule type" value="Genomic_DNA"/>
</dbReference>
<dbReference type="GeneID" id="9623484"/>
<reference evidence="3 4" key="1">
    <citation type="journal article" date="2010" name="Science">
        <title>Genomic analysis of organismal complexity in the multicellular green alga Volvox carteri.</title>
        <authorList>
            <person name="Prochnik S.E."/>
            <person name="Umen J."/>
            <person name="Nedelcu A.M."/>
            <person name="Hallmann A."/>
            <person name="Miller S.M."/>
            <person name="Nishii I."/>
            <person name="Ferris P."/>
            <person name="Kuo A."/>
            <person name="Mitros T."/>
            <person name="Fritz-Laylin L.K."/>
            <person name="Hellsten U."/>
            <person name="Chapman J."/>
            <person name="Simakov O."/>
            <person name="Rensing S.A."/>
            <person name="Terry A."/>
            <person name="Pangilinan J."/>
            <person name="Kapitonov V."/>
            <person name="Jurka J."/>
            <person name="Salamov A."/>
            <person name="Shapiro H."/>
            <person name="Schmutz J."/>
            <person name="Grimwood J."/>
            <person name="Lindquist E."/>
            <person name="Lucas S."/>
            <person name="Grigoriev I.V."/>
            <person name="Schmitt R."/>
            <person name="Kirk D."/>
            <person name="Rokhsar D.S."/>
        </authorList>
    </citation>
    <scope>NUCLEOTIDE SEQUENCE [LARGE SCALE GENOMIC DNA]</scope>
    <source>
        <strain evidence="4">f. Nagariensis / Eve</strain>
    </source>
</reference>
<proteinExistence type="predicted"/>
<dbReference type="KEGG" id="vcn:VOLCADRAFT_88993"/>
<evidence type="ECO:0000259" key="2">
    <source>
        <dbReference type="Pfam" id="PF12937"/>
    </source>
</evidence>
<accession>D8TQI1</accession>
<gene>
    <name evidence="3" type="ORF">VOLCADRAFT_88993</name>
</gene>
<evidence type="ECO:0000313" key="4">
    <source>
        <dbReference type="Proteomes" id="UP000001058"/>
    </source>
</evidence>
<dbReference type="Proteomes" id="UP000001058">
    <property type="component" value="Unassembled WGS sequence"/>
</dbReference>
<dbReference type="SUPFAM" id="SSF81383">
    <property type="entry name" value="F-box domain"/>
    <property type="match status" value="1"/>
</dbReference>
<feature type="compositionally biased region" description="Polar residues" evidence="1">
    <location>
        <begin position="167"/>
        <end position="179"/>
    </location>
</feature>
<dbReference type="Gene3D" id="1.20.1280.50">
    <property type="match status" value="1"/>
</dbReference>
<dbReference type="Pfam" id="PF12937">
    <property type="entry name" value="F-box-like"/>
    <property type="match status" value="1"/>
</dbReference>
<dbReference type="InterPro" id="IPR001810">
    <property type="entry name" value="F-box_dom"/>
</dbReference>
<feature type="compositionally biased region" description="Polar residues" evidence="1">
    <location>
        <begin position="129"/>
        <end position="138"/>
    </location>
</feature>
<dbReference type="AlphaFoldDB" id="D8TQI1"/>
<evidence type="ECO:0000256" key="1">
    <source>
        <dbReference type="SAM" id="MobiDB-lite"/>
    </source>
</evidence>
<feature type="region of interest" description="Disordered" evidence="1">
    <location>
        <begin position="86"/>
        <end position="179"/>
    </location>
</feature>
<protein>
    <recommendedName>
        <fullName evidence="2">F-box domain-containing protein</fullName>
    </recommendedName>
</protein>
<dbReference type="OrthoDB" id="540973at2759"/>
<feature type="compositionally biased region" description="Low complexity" evidence="1">
    <location>
        <begin position="86"/>
        <end position="99"/>
    </location>
</feature>
<organism evidence="4">
    <name type="scientific">Volvox carteri f. nagariensis</name>
    <dbReference type="NCBI Taxonomy" id="3068"/>
    <lineage>
        <taxon>Eukaryota</taxon>
        <taxon>Viridiplantae</taxon>
        <taxon>Chlorophyta</taxon>
        <taxon>core chlorophytes</taxon>
        <taxon>Chlorophyceae</taxon>
        <taxon>CS clade</taxon>
        <taxon>Chlamydomonadales</taxon>
        <taxon>Volvocaceae</taxon>
        <taxon>Volvox</taxon>
    </lineage>
</organism>